<dbReference type="Gene3D" id="2.60.40.1760">
    <property type="entry name" value="glycosyl hydrolase (family 31)"/>
    <property type="match status" value="1"/>
</dbReference>
<dbReference type="CDD" id="cd00111">
    <property type="entry name" value="Trefoil"/>
    <property type="match status" value="1"/>
</dbReference>
<dbReference type="PANTHER" id="PTHR22762:SF133">
    <property type="entry name" value="P-TYPE DOMAIN-CONTAINING PROTEIN"/>
    <property type="match status" value="1"/>
</dbReference>
<dbReference type="Gene3D" id="4.10.110.10">
    <property type="entry name" value="Spasmolytic Protein, domain 1"/>
    <property type="match status" value="1"/>
</dbReference>
<reference evidence="11" key="1">
    <citation type="submission" date="2022-10" db="EMBL/GenBank/DDBJ databases">
        <title>Genome assembly of Pristionchus species.</title>
        <authorList>
            <person name="Yoshida K."/>
            <person name="Sommer R.J."/>
        </authorList>
    </citation>
    <scope>NUCLEOTIDE SEQUENCE [LARGE SCALE GENOMIC DNA]</scope>
    <source>
        <strain evidence="11">RS5460</strain>
    </source>
</reference>
<dbReference type="SUPFAM" id="SSF74650">
    <property type="entry name" value="Galactose mutarotase-like"/>
    <property type="match status" value="1"/>
</dbReference>
<dbReference type="SUPFAM" id="SSF57492">
    <property type="entry name" value="Trefoil"/>
    <property type="match status" value="1"/>
</dbReference>
<dbReference type="EMBL" id="BTRK01000001">
    <property type="protein sequence ID" value="GMR33125.1"/>
    <property type="molecule type" value="Genomic_DNA"/>
</dbReference>
<evidence type="ECO:0000256" key="3">
    <source>
        <dbReference type="ARBA" id="ARBA00023136"/>
    </source>
</evidence>
<comment type="caution">
    <text evidence="10">The sequence shown here is derived from an EMBL/GenBank/DDBJ whole genome shotgun (WGS) entry which is preliminary data.</text>
</comment>
<organism evidence="10 11">
    <name type="scientific">Pristionchus mayeri</name>
    <dbReference type="NCBI Taxonomy" id="1317129"/>
    <lineage>
        <taxon>Eukaryota</taxon>
        <taxon>Metazoa</taxon>
        <taxon>Ecdysozoa</taxon>
        <taxon>Nematoda</taxon>
        <taxon>Chromadorea</taxon>
        <taxon>Rhabditida</taxon>
        <taxon>Rhabditina</taxon>
        <taxon>Diplogasteromorpha</taxon>
        <taxon>Diplogasteroidea</taxon>
        <taxon>Neodiplogasteridae</taxon>
        <taxon>Pristionchus</taxon>
    </lineage>
</organism>
<protein>
    <recommendedName>
        <fullName evidence="9">P-type domain-containing protein</fullName>
    </recommendedName>
</protein>
<dbReference type="InterPro" id="IPR048395">
    <property type="entry name" value="Glyco_hydro_31_C"/>
</dbReference>
<dbReference type="InterPro" id="IPR017853">
    <property type="entry name" value="GH"/>
</dbReference>
<dbReference type="Pfam" id="PF21365">
    <property type="entry name" value="Glyco_hydro_31_3rd"/>
    <property type="match status" value="1"/>
</dbReference>
<evidence type="ECO:0000256" key="2">
    <source>
        <dbReference type="ARBA" id="ARBA00007806"/>
    </source>
</evidence>
<dbReference type="InterPro" id="IPR011013">
    <property type="entry name" value="Gal_mutarotase_sf_dom"/>
</dbReference>
<comment type="caution">
    <text evidence="6">Lacks conserved residue(s) required for the propagation of feature annotation.</text>
</comment>
<evidence type="ECO:0000256" key="1">
    <source>
        <dbReference type="ARBA" id="ARBA00004370"/>
    </source>
</evidence>
<evidence type="ECO:0000256" key="7">
    <source>
        <dbReference type="RuleBase" id="RU361185"/>
    </source>
</evidence>
<dbReference type="GO" id="GO:0005975">
    <property type="term" value="P:carbohydrate metabolic process"/>
    <property type="evidence" value="ECO:0007669"/>
    <property type="project" value="InterPro"/>
</dbReference>
<keyword evidence="11" id="KW-1185">Reference proteome</keyword>
<evidence type="ECO:0000259" key="9">
    <source>
        <dbReference type="PROSITE" id="PS51448"/>
    </source>
</evidence>
<dbReference type="InterPro" id="IPR000322">
    <property type="entry name" value="Glyco_hydro_31_TIM"/>
</dbReference>
<dbReference type="SUPFAM" id="SSF51445">
    <property type="entry name" value="(Trans)glycosidases"/>
    <property type="match status" value="1"/>
</dbReference>
<feature type="signal peptide" evidence="8">
    <location>
        <begin position="1"/>
        <end position="24"/>
    </location>
</feature>
<dbReference type="Gene3D" id="3.20.20.80">
    <property type="entry name" value="Glycosidases"/>
    <property type="match status" value="1"/>
</dbReference>
<proteinExistence type="inferred from homology"/>
<keyword evidence="8" id="KW-0732">Signal</keyword>
<feature type="domain" description="P-type" evidence="9">
    <location>
        <begin position="22"/>
        <end position="69"/>
    </location>
</feature>
<evidence type="ECO:0000256" key="8">
    <source>
        <dbReference type="SAM" id="SignalP"/>
    </source>
</evidence>
<evidence type="ECO:0000256" key="4">
    <source>
        <dbReference type="ARBA" id="ARBA00023157"/>
    </source>
</evidence>
<dbReference type="GO" id="GO:0030246">
    <property type="term" value="F:carbohydrate binding"/>
    <property type="evidence" value="ECO:0007669"/>
    <property type="project" value="InterPro"/>
</dbReference>
<comment type="similarity">
    <text evidence="2 7">Belongs to the glycosyl hydrolase 31 family.</text>
</comment>
<sequence>TGTIHFPAMKALLLFPIFLLGIQCDDVPIDRRINCYPDGEPTQEACLQRKCAFSFAEGPEGLPACYMRSDLIGYSAKTNKDGSTTLHKNQGPTSPWGQDIPVLRFQTNDVGNGVVNVRIDTEDKRYDPAPILDLPRETIPSEESLFVEVLGGDVSSFNVRREDNNKLFDTSIGGLIFNDQFIQIAALLPGEGAMYGWGENIHQNLKHDFSRYTTWGMFSNGNAPNSTGLHTANLYGVHPFYLLLEESGKAHGVFFLNSNAQEVTTMPAPALVYRTTGGFLDMYFFPGPTPGQVISQYHAFIGRPFMPSYWALGYQLCRWGYQSLDDLKSRVSAVMDAGIPLDIVYADIDYMDRRKDFTTGENWTGFNDYIDELHDMGMSSILIFDPAVQADYDVFQRAKDSGVSFVEWERHDQVQPEIQSQYPMAKDTKIMLGLVWPDRHVAFPDFLDTTNATDEWWEDEFKRYYKQVKFDGAWIDMNEPQVFQTRNTPLDTEPNNGRYPVVCPKTGPDAKYDSPPYASHNVWYYGEDAFLAKGTLCMNGMTQRGTNRMYNTHSLYGWSESRTTSAVMKKTTGKRSNVISRSTFASSGRYSGHWLGDNSATWDDLQTSISEAVEFNMFGIPYVGSDVCGFLDVSNEELCLRWHQMAAFHSFYRNHNAIGYPAQDPAVWPSVAAATKKANEFRYRYLPYLYHLHYRAAVAGEMVLRPLFFEHPQDDESINRESDQFMWGPAILVAPVYTPGVTKDWVYIPDKNYYSLYDQNYGQLVRSGLDQYDVPWTYNSPTFVRAGNIIPRHQSSALTTTALRKIPFSFLIVPSINGATSGSLFWDDGDSIIEDWKTAGYVLADISYIASSLHTLQLNVIRGSSTINVPSLIELEIFNYQVTPDFTSFTLNGSKLSVNTQASKYSKFTKILTIVFSQGVAVNKEGPVTIQWTNF</sequence>
<comment type="subcellular location">
    <subcellularLocation>
        <location evidence="1">Membrane</location>
    </subcellularLocation>
</comment>
<dbReference type="PROSITE" id="PS51448">
    <property type="entry name" value="P_TREFOIL_2"/>
    <property type="match status" value="1"/>
</dbReference>
<dbReference type="Gene3D" id="2.60.40.1180">
    <property type="entry name" value="Golgi alpha-mannosidase II"/>
    <property type="match status" value="2"/>
</dbReference>
<accession>A0AAN5C739</accession>
<dbReference type="Pfam" id="PF00088">
    <property type="entry name" value="Trefoil"/>
    <property type="match status" value="1"/>
</dbReference>
<name>A0AAN5C739_9BILA</name>
<dbReference type="GO" id="GO:0016020">
    <property type="term" value="C:membrane"/>
    <property type="evidence" value="ECO:0007669"/>
    <property type="project" value="UniProtKB-SubCell"/>
</dbReference>
<feature type="chain" id="PRO_5043017721" description="P-type domain-containing protein" evidence="8">
    <location>
        <begin position="25"/>
        <end position="935"/>
    </location>
</feature>
<evidence type="ECO:0000313" key="10">
    <source>
        <dbReference type="EMBL" id="GMR33125.1"/>
    </source>
</evidence>
<dbReference type="InterPro" id="IPR044913">
    <property type="entry name" value="P_trefoil_dom_sf"/>
</dbReference>
<dbReference type="InterPro" id="IPR000519">
    <property type="entry name" value="P_trefoil_dom"/>
</dbReference>
<dbReference type="GO" id="GO:0004558">
    <property type="term" value="F:alpha-1,4-glucosidase activity"/>
    <property type="evidence" value="ECO:0007669"/>
    <property type="project" value="TreeGrafter"/>
</dbReference>
<keyword evidence="3" id="KW-0472">Membrane</keyword>
<dbReference type="Proteomes" id="UP001328107">
    <property type="component" value="Unassembled WGS sequence"/>
</dbReference>
<dbReference type="CDD" id="cd14752">
    <property type="entry name" value="GH31_N"/>
    <property type="match status" value="1"/>
</dbReference>
<dbReference type="PANTHER" id="PTHR22762">
    <property type="entry name" value="ALPHA-GLUCOSIDASE"/>
    <property type="match status" value="1"/>
</dbReference>
<keyword evidence="7" id="KW-0378">Hydrolase</keyword>
<dbReference type="AlphaFoldDB" id="A0AAN5C739"/>
<dbReference type="Pfam" id="PF01055">
    <property type="entry name" value="Glyco_hydro_31_2nd"/>
    <property type="match status" value="1"/>
</dbReference>
<keyword evidence="7" id="KW-0326">Glycosidase</keyword>
<gene>
    <name evidence="10" type="ORF">PMAYCL1PPCAC_03320</name>
</gene>
<dbReference type="InterPro" id="IPR013780">
    <property type="entry name" value="Glyco_hydro_b"/>
</dbReference>
<evidence type="ECO:0000256" key="5">
    <source>
        <dbReference type="ARBA" id="ARBA00023180"/>
    </source>
</evidence>
<evidence type="ECO:0000256" key="6">
    <source>
        <dbReference type="PROSITE-ProRule" id="PRU00779"/>
    </source>
</evidence>
<evidence type="ECO:0000313" key="11">
    <source>
        <dbReference type="Proteomes" id="UP001328107"/>
    </source>
</evidence>
<feature type="non-terminal residue" evidence="10">
    <location>
        <position position="1"/>
    </location>
</feature>
<dbReference type="SUPFAM" id="SSF51011">
    <property type="entry name" value="Glycosyl hydrolase domain"/>
    <property type="match status" value="1"/>
</dbReference>
<dbReference type="CDD" id="cd06602">
    <property type="entry name" value="GH31_MGAM_SI_GAA"/>
    <property type="match status" value="1"/>
</dbReference>
<keyword evidence="5" id="KW-0325">Glycoprotein</keyword>
<keyword evidence="4" id="KW-1015">Disulfide bond</keyword>